<dbReference type="PROSITE" id="PS01005">
    <property type="entry name" value="FORMATE_NITRITE_TP_1"/>
    <property type="match status" value="1"/>
</dbReference>
<feature type="transmembrane region" description="Helical" evidence="6">
    <location>
        <begin position="110"/>
        <end position="131"/>
    </location>
</feature>
<keyword evidence="4 6" id="KW-0472">Membrane</keyword>
<reference evidence="7 8" key="1">
    <citation type="submission" date="2018-09" db="EMBL/GenBank/DDBJ databases">
        <authorList>
            <person name="Postec A."/>
        </authorList>
    </citation>
    <scope>NUCLEOTIDE SEQUENCE [LARGE SCALE GENOMIC DNA]</scope>
    <source>
        <strain evidence="7">70B-A</strain>
    </source>
</reference>
<dbReference type="GO" id="GO:0015499">
    <property type="term" value="F:formate transmembrane transporter activity"/>
    <property type="evidence" value="ECO:0007669"/>
    <property type="project" value="TreeGrafter"/>
</dbReference>
<dbReference type="Proteomes" id="UP000279029">
    <property type="component" value="Chromosome"/>
</dbReference>
<evidence type="ECO:0000313" key="7">
    <source>
        <dbReference type="EMBL" id="VDN46088.1"/>
    </source>
</evidence>
<feature type="transmembrane region" description="Helical" evidence="6">
    <location>
        <begin position="27"/>
        <end position="50"/>
    </location>
</feature>
<dbReference type="PANTHER" id="PTHR30520">
    <property type="entry name" value="FORMATE TRANSPORTER-RELATED"/>
    <property type="match status" value="1"/>
</dbReference>
<dbReference type="InterPro" id="IPR024002">
    <property type="entry name" value="For/NO2_transpt_CS"/>
</dbReference>
<feature type="transmembrane region" description="Helical" evidence="6">
    <location>
        <begin position="151"/>
        <end position="171"/>
    </location>
</feature>
<dbReference type="InterPro" id="IPR000292">
    <property type="entry name" value="For/NO2_transpt"/>
</dbReference>
<evidence type="ECO:0000256" key="4">
    <source>
        <dbReference type="ARBA" id="ARBA00023136"/>
    </source>
</evidence>
<protein>
    <submittedName>
        <fullName evidence="7">Nitrite transporter NirC</fullName>
    </submittedName>
</protein>
<feature type="transmembrane region" description="Helical" evidence="6">
    <location>
        <begin position="234"/>
        <end position="251"/>
    </location>
</feature>
<evidence type="ECO:0000313" key="8">
    <source>
        <dbReference type="Proteomes" id="UP000279029"/>
    </source>
</evidence>
<dbReference type="PANTHER" id="PTHR30520:SF8">
    <property type="entry name" value="NITRITE TRANSPORTER NIRC"/>
    <property type="match status" value="1"/>
</dbReference>
<dbReference type="RefSeq" id="WP_125135658.1">
    <property type="nucleotide sequence ID" value="NZ_LR130778.1"/>
</dbReference>
<accession>A0A3P7PAZ0</accession>
<dbReference type="GO" id="GO:0005886">
    <property type="term" value="C:plasma membrane"/>
    <property type="evidence" value="ECO:0007669"/>
    <property type="project" value="TreeGrafter"/>
</dbReference>
<dbReference type="Pfam" id="PF01226">
    <property type="entry name" value="Form_Nir_trans"/>
    <property type="match status" value="1"/>
</dbReference>
<proteinExistence type="inferred from homology"/>
<comment type="similarity">
    <text evidence="5">Belongs to the FNT transporter (TC 1.A.16) family.</text>
</comment>
<comment type="subcellular location">
    <subcellularLocation>
        <location evidence="1">Membrane</location>
        <topology evidence="1">Multi-pass membrane protein</topology>
    </subcellularLocation>
</comment>
<feature type="transmembrane region" description="Helical" evidence="6">
    <location>
        <begin position="62"/>
        <end position="89"/>
    </location>
</feature>
<name>A0A3P7PAZ0_9FIRM</name>
<evidence type="ECO:0000256" key="1">
    <source>
        <dbReference type="ARBA" id="ARBA00004141"/>
    </source>
</evidence>
<dbReference type="KEGG" id="cbar:PATL70BA_0244"/>
<organism evidence="7 8">
    <name type="scientific">Petrocella atlantisensis</name>
    <dbReference type="NCBI Taxonomy" id="2173034"/>
    <lineage>
        <taxon>Bacteria</taxon>
        <taxon>Bacillati</taxon>
        <taxon>Bacillota</taxon>
        <taxon>Clostridia</taxon>
        <taxon>Lachnospirales</taxon>
        <taxon>Vallitaleaceae</taxon>
        <taxon>Petrocella</taxon>
    </lineage>
</organism>
<keyword evidence="8" id="KW-1185">Reference proteome</keyword>
<dbReference type="Gene3D" id="1.20.1080.10">
    <property type="entry name" value="Glycerol uptake facilitator protein"/>
    <property type="match status" value="1"/>
</dbReference>
<keyword evidence="2 6" id="KW-0812">Transmembrane</keyword>
<dbReference type="OrthoDB" id="9786493at2"/>
<sequence length="256" mass="27404">MYKEILMSVGQGSVNKINFMKSGIGRYLVASGLAGAYVGIGIILIMVIGSTAQVAGSPYGKIYMGLGFGIALSLVIMSGSELFTGNNMVHVMGIFDKKITLSDASKSWGLSYTGNFIGSIIIGTLFYMTGIEGNAVGDFVLQVSEVKMNGSFIELFFKGILCNILVCLAVLSSIKLKSESGKLIMIFWCLFAFIATGMEHSIANMTIFTIGLWLEHPETVSILGVFKNLIPVTLGNFVGGGLILGGSYYFMGRDKI</sequence>
<evidence type="ECO:0000256" key="5">
    <source>
        <dbReference type="ARBA" id="ARBA00049660"/>
    </source>
</evidence>
<feature type="transmembrane region" description="Helical" evidence="6">
    <location>
        <begin position="183"/>
        <end position="214"/>
    </location>
</feature>
<evidence type="ECO:0000256" key="3">
    <source>
        <dbReference type="ARBA" id="ARBA00022989"/>
    </source>
</evidence>
<gene>
    <name evidence="7" type="ORF">PATL70BA_0244</name>
</gene>
<dbReference type="AlphaFoldDB" id="A0A3P7PAZ0"/>
<evidence type="ECO:0000256" key="2">
    <source>
        <dbReference type="ARBA" id="ARBA00022692"/>
    </source>
</evidence>
<evidence type="ECO:0000256" key="6">
    <source>
        <dbReference type="SAM" id="Phobius"/>
    </source>
</evidence>
<dbReference type="EMBL" id="LR130778">
    <property type="protein sequence ID" value="VDN46088.1"/>
    <property type="molecule type" value="Genomic_DNA"/>
</dbReference>
<dbReference type="PROSITE" id="PS01006">
    <property type="entry name" value="FORMATE_NITRITE_TP_2"/>
    <property type="match status" value="1"/>
</dbReference>
<keyword evidence="3 6" id="KW-1133">Transmembrane helix</keyword>
<dbReference type="InterPro" id="IPR023271">
    <property type="entry name" value="Aquaporin-like"/>
</dbReference>